<dbReference type="GO" id="GO:0006874">
    <property type="term" value="P:intracellular calcium ion homeostasis"/>
    <property type="evidence" value="ECO:0007669"/>
    <property type="project" value="TreeGrafter"/>
</dbReference>
<dbReference type="GO" id="GO:0016020">
    <property type="term" value="C:membrane"/>
    <property type="evidence" value="ECO:0007669"/>
    <property type="project" value="UniProtKB-SubCell"/>
</dbReference>
<proteinExistence type="predicted"/>
<keyword evidence="2" id="KW-0597">Phosphoprotein</keyword>
<dbReference type="EMBL" id="VUJU01000961">
    <property type="protein sequence ID" value="KAF0767477.1"/>
    <property type="molecule type" value="Genomic_DNA"/>
</dbReference>
<dbReference type="OrthoDB" id="48943at2759"/>
<keyword evidence="6" id="KW-0460">Magnesium</keyword>
<dbReference type="GO" id="GO:0046872">
    <property type="term" value="F:metal ion binding"/>
    <property type="evidence" value="ECO:0007669"/>
    <property type="project" value="UniProtKB-KW"/>
</dbReference>
<dbReference type="GO" id="GO:0005524">
    <property type="term" value="F:ATP binding"/>
    <property type="evidence" value="ECO:0007669"/>
    <property type="project" value="UniProtKB-KW"/>
</dbReference>
<feature type="transmembrane region" description="Helical" evidence="8">
    <location>
        <begin position="85"/>
        <end position="103"/>
    </location>
</feature>
<protein>
    <submittedName>
        <fullName evidence="9">Putative cation-transporting ATPase 13A3 isoform X3</fullName>
    </submittedName>
</protein>
<keyword evidence="8" id="KW-0812">Transmembrane</keyword>
<organism evidence="9 10">
    <name type="scientific">Aphis craccivora</name>
    <name type="common">Cowpea aphid</name>
    <dbReference type="NCBI Taxonomy" id="307492"/>
    <lineage>
        <taxon>Eukaryota</taxon>
        <taxon>Metazoa</taxon>
        <taxon>Ecdysozoa</taxon>
        <taxon>Arthropoda</taxon>
        <taxon>Hexapoda</taxon>
        <taxon>Insecta</taxon>
        <taxon>Pterygota</taxon>
        <taxon>Neoptera</taxon>
        <taxon>Paraneoptera</taxon>
        <taxon>Hemiptera</taxon>
        <taxon>Sternorrhyncha</taxon>
        <taxon>Aphidomorpha</taxon>
        <taxon>Aphidoidea</taxon>
        <taxon>Aphididae</taxon>
        <taxon>Aphidini</taxon>
        <taxon>Aphis</taxon>
        <taxon>Aphis</taxon>
    </lineage>
</organism>
<evidence type="ECO:0000256" key="3">
    <source>
        <dbReference type="ARBA" id="ARBA00022723"/>
    </source>
</evidence>
<evidence type="ECO:0000256" key="8">
    <source>
        <dbReference type="SAM" id="Phobius"/>
    </source>
</evidence>
<reference evidence="9 10" key="1">
    <citation type="submission" date="2019-08" db="EMBL/GenBank/DDBJ databases">
        <title>Whole genome of Aphis craccivora.</title>
        <authorList>
            <person name="Voronova N.V."/>
            <person name="Shulinski R.S."/>
            <person name="Bandarenka Y.V."/>
            <person name="Zhorov D.G."/>
            <person name="Warner D."/>
        </authorList>
    </citation>
    <scope>NUCLEOTIDE SEQUENCE [LARGE SCALE GENOMIC DNA]</scope>
    <source>
        <strain evidence="9">180601</strain>
        <tissue evidence="9">Whole Body</tissue>
    </source>
</reference>
<dbReference type="PANTHER" id="PTHR45630">
    <property type="entry name" value="CATION-TRANSPORTING ATPASE-RELATED"/>
    <property type="match status" value="1"/>
</dbReference>
<evidence type="ECO:0000256" key="4">
    <source>
        <dbReference type="ARBA" id="ARBA00022741"/>
    </source>
</evidence>
<dbReference type="InterPro" id="IPR006544">
    <property type="entry name" value="P-type_TPase_V"/>
</dbReference>
<keyword evidence="3" id="KW-0479">Metal-binding</keyword>
<evidence type="ECO:0000256" key="6">
    <source>
        <dbReference type="ARBA" id="ARBA00022842"/>
    </source>
</evidence>
<comment type="caution">
    <text evidence="9">The sequence shown here is derived from an EMBL/GenBank/DDBJ whole genome shotgun (WGS) entry which is preliminary data.</text>
</comment>
<keyword evidence="8" id="KW-1133">Transmembrane helix</keyword>
<keyword evidence="4" id="KW-0547">Nucleotide-binding</keyword>
<evidence type="ECO:0000313" key="10">
    <source>
        <dbReference type="Proteomes" id="UP000478052"/>
    </source>
</evidence>
<evidence type="ECO:0000313" key="9">
    <source>
        <dbReference type="EMBL" id="KAF0767477.1"/>
    </source>
</evidence>
<evidence type="ECO:0000256" key="2">
    <source>
        <dbReference type="ARBA" id="ARBA00022553"/>
    </source>
</evidence>
<dbReference type="Gene3D" id="2.70.150.10">
    <property type="entry name" value="Calcium-transporting ATPase, cytoplasmic transduction domain A"/>
    <property type="match status" value="1"/>
</dbReference>
<dbReference type="GO" id="GO:0015203">
    <property type="term" value="F:polyamine transmembrane transporter activity"/>
    <property type="evidence" value="ECO:0007669"/>
    <property type="project" value="TreeGrafter"/>
</dbReference>
<evidence type="ECO:0000256" key="5">
    <source>
        <dbReference type="ARBA" id="ARBA00022840"/>
    </source>
</evidence>
<keyword evidence="5" id="KW-0067">ATP-binding</keyword>
<sequence length="283" mass="31397">YFSESVPVTKTTIPGNADLKYDIKEHARHTLYCGTSVIQTRYYGEGRVCAVVVRTGFHTSKGSLVRSILYPAPVDFEFERDSYKFIQVLAGIAAIGFLYTVFIKISRGHSIDSILKKAFDLITVVVPPALPAAMTVGQIPRSINVAGSINCVCFDKFLIDFQTGTLTEDGLDMWGIVPVTTSKFLPCYRNVNSMSSDHLLMSAMVTCHSITSIDGKLSGDPLDLKMFESTGWLLEEPETSEDNQFDLVMPVVVRPPNKNTFTTIEQGLEKNLPYLEIALCESW</sequence>
<dbReference type="AlphaFoldDB" id="A0A6G0Z9Y4"/>
<keyword evidence="7" id="KW-1278">Translocase</keyword>
<accession>A0A6G0Z9Y4</accession>
<name>A0A6G0Z9Y4_APHCR</name>
<comment type="subcellular location">
    <subcellularLocation>
        <location evidence="1">Membrane</location>
        <topology evidence="1">Multi-pass membrane protein</topology>
    </subcellularLocation>
</comment>
<dbReference type="SUPFAM" id="SSF81665">
    <property type="entry name" value="Calcium ATPase, transmembrane domain M"/>
    <property type="match status" value="1"/>
</dbReference>
<dbReference type="GO" id="GO:0019829">
    <property type="term" value="F:ATPase-coupled monoatomic cation transmembrane transporter activity"/>
    <property type="evidence" value="ECO:0007669"/>
    <property type="project" value="TreeGrafter"/>
</dbReference>
<evidence type="ECO:0000256" key="7">
    <source>
        <dbReference type="ARBA" id="ARBA00022967"/>
    </source>
</evidence>
<gene>
    <name evidence="9" type="ORF">FWK35_00011146</name>
</gene>
<dbReference type="PANTHER" id="PTHR45630:SF8">
    <property type="entry name" value="CATION-TRANSPORTING ATPASE"/>
    <property type="match status" value="1"/>
</dbReference>
<keyword evidence="10" id="KW-1185">Reference proteome</keyword>
<evidence type="ECO:0000256" key="1">
    <source>
        <dbReference type="ARBA" id="ARBA00004141"/>
    </source>
</evidence>
<dbReference type="InterPro" id="IPR023298">
    <property type="entry name" value="ATPase_P-typ_TM_dom_sf"/>
</dbReference>
<feature type="non-terminal residue" evidence="9">
    <location>
        <position position="1"/>
    </location>
</feature>
<dbReference type="Proteomes" id="UP000478052">
    <property type="component" value="Unassembled WGS sequence"/>
</dbReference>
<keyword evidence="8" id="KW-0472">Membrane</keyword>
<dbReference type="GO" id="GO:0140358">
    <property type="term" value="F:P-type transmembrane transporter activity"/>
    <property type="evidence" value="ECO:0007669"/>
    <property type="project" value="InterPro"/>
</dbReference>